<keyword evidence="1" id="KW-1133">Transmembrane helix</keyword>
<evidence type="ECO:0000313" key="2">
    <source>
        <dbReference type="EMBL" id="KGJ93883.1"/>
    </source>
</evidence>
<name>A0A099KW54_COLPS</name>
<reference evidence="2 3" key="1">
    <citation type="submission" date="2014-08" db="EMBL/GenBank/DDBJ databases">
        <title>Genomic and Phenotypic Diversity of Colwellia psychrerythraea strains from Disparate Marine Basins.</title>
        <authorList>
            <person name="Techtmann S.M."/>
            <person name="Stelling S.C."/>
            <person name="Utturkar S.M."/>
            <person name="Alshibli N."/>
            <person name="Harris A."/>
            <person name="Brown S.D."/>
            <person name="Hazen T.C."/>
        </authorList>
    </citation>
    <scope>NUCLEOTIDE SEQUENCE [LARGE SCALE GENOMIC DNA]</scope>
    <source>
        <strain evidence="2 3">GAB14E</strain>
    </source>
</reference>
<dbReference type="EMBL" id="JQEC01000021">
    <property type="protein sequence ID" value="KGJ93883.1"/>
    <property type="molecule type" value="Genomic_DNA"/>
</dbReference>
<comment type="caution">
    <text evidence="2">The sequence shown here is derived from an EMBL/GenBank/DDBJ whole genome shotgun (WGS) entry which is preliminary data.</text>
</comment>
<feature type="transmembrane region" description="Helical" evidence="1">
    <location>
        <begin position="28"/>
        <end position="47"/>
    </location>
</feature>
<sequence length="101" mass="10987">MIPYLLSGLSILIAGGIHWKLPNSFWKASFLSTVAIVVLSLLFIFVFQSNYLGLDERTLENGNMGGAVLLVSGLVSFFGLLISVLVGYFLKAIRPSGIEHN</sequence>
<accession>A0A099KW54</accession>
<gene>
    <name evidence="2" type="ORF">GAB14E_2438</name>
</gene>
<evidence type="ECO:0000256" key="1">
    <source>
        <dbReference type="SAM" id="Phobius"/>
    </source>
</evidence>
<protein>
    <submittedName>
        <fullName evidence="2">Uncharacterized protein</fullName>
    </submittedName>
</protein>
<dbReference type="AlphaFoldDB" id="A0A099KW54"/>
<proteinExistence type="predicted"/>
<keyword evidence="1" id="KW-0812">Transmembrane</keyword>
<feature type="transmembrane region" description="Helical" evidence="1">
    <location>
        <begin position="67"/>
        <end position="90"/>
    </location>
</feature>
<dbReference type="Proteomes" id="UP000029868">
    <property type="component" value="Unassembled WGS sequence"/>
</dbReference>
<evidence type="ECO:0000313" key="3">
    <source>
        <dbReference type="Proteomes" id="UP000029868"/>
    </source>
</evidence>
<keyword evidence="1" id="KW-0472">Membrane</keyword>
<organism evidence="2 3">
    <name type="scientific">Colwellia psychrerythraea</name>
    <name type="common">Vibrio psychroerythus</name>
    <dbReference type="NCBI Taxonomy" id="28229"/>
    <lineage>
        <taxon>Bacteria</taxon>
        <taxon>Pseudomonadati</taxon>
        <taxon>Pseudomonadota</taxon>
        <taxon>Gammaproteobacteria</taxon>
        <taxon>Alteromonadales</taxon>
        <taxon>Colwelliaceae</taxon>
        <taxon>Colwellia</taxon>
    </lineage>
</organism>